<evidence type="ECO:0000259" key="7">
    <source>
        <dbReference type="PROSITE" id="PS50090"/>
    </source>
</evidence>
<evidence type="ECO:0000256" key="4">
    <source>
        <dbReference type="ARBA" id="ARBA00023163"/>
    </source>
</evidence>
<evidence type="ECO:0000256" key="1">
    <source>
        <dbReference type="ARBA" id="ARBA00004123"/>
    </source>
</evidence>
<sequence length="127" mass="14562">MIIAHAIHGNKWTVIAKMLPGRTDNAIKNHWTSMLRRFYNLFAAKLTSLGNVVTVALLIQLKPVYSVSQYWGRSLWITKSLLQFSTNILWIKSGLDSTIVREAEQSLKIDNFSCDDPGIEFYETFPR</sequence>
<dbReference type="Gene3D" id="1.10.10.60">
    <property type="entry name" value="Homeodomain-like"/>
    <property type="match status" value="1"/>
</dbReference>
<organism evidence="9 10">
    <name type="scientific">Brassica cretica</name>
    <name type="common">Mustard</name>
    <dbReference type="NCBI Taxonomy" id="69181"/>
    <lineage>
        <taxon>Eukaryota</taxon>
        <taxon>Viridiplantae</taxon>
        <taxon>Streptophyta</taxon>
        <taxon>Embryophyta</taxon>
        <taxon>Tracheophyta</taxon>
        <taxon>Spermatophyta</taxon>
        <taxon>Magnoliopsida</taxon>
        <taxon>eudicotyledons</taxon>
        <taxon>Gunneridae</taxon>
        <taxon>Pentapetalae</taxon>
        <taxon>rosids</taxon>
        <taxon>malvids</taxon>
        <taxon>Brassicales</taxon>
        <taxon>Brassicaceae</taxon>
        <taxon>Brassiceae</taxon>
        <taxon>Brassica</taxon>
    </lineage>
</organism>
<keyword evidence="2" id="KW-0805">Transcription regulation</keyword>
<evidence type="ECO:0000259" key="8">
    <source>
        <dbReference type="PROSITE" id="PS51294"/>
    </source>
</evidence>
<dbReference type="Proteomes" id="UP000712600">
    <property type="component" value="Unassembled WGS sequence"/>
</dbReference>
<dbReference type="CDD" id="cd00167">
    <property type="entry name" value="SANT"/>
    <property type="match status" value="1"/>
</dbReference>
<keyword evidence="4" id="KW-0804">Transcription</keyword>
<gene>
    <name evidence="9" type="ORF">F2Q69_00054309</name>
</gene>
<dbReference type="InterPro" id="IPR050560">
    <property type="entry name" value="MYB_TF"/>
</dbReference>
<dbReference type="InterPro" id="IPR009057">
    <property type="entry name" value="Homeodomain-like_sf"/>
</dbReference>
<evidence type="ECO:0000256" key="3">
    <source>
        <dbReference type="ARBA" id="ARBA00023125"/>
    </source>
</evidence>
<keyword evidence="6" id="KW-0812">Transmembrane</keyword>
<accession>A0A8S9N464</accession>
<comment type="subcellular location">
    <subcellularLocation>
        <location evidence="1">Nucleus</location>
    </subcellularLocation>
</comment>
<dbReference type="PANTHER" id="PTHR45614:SF25">
    <property type="entry name" value="MYB PROTEIN"/>
    <property type="match status" value="1"/>
</dbReference>
<dbReference type="PROSITE" id="PS51294">
    <property type="entry name" value="HTH_MYB"/>
    <property type="match status" value="1"/>
</dbReference>
<evidence type="ECO:0000313" key="9">
    <source>
        <dbReference type="EMBL" id="KAF3488257.1"/>
    </source>
</evidence>
<dbReference type="InterPro" id="IPR001005">
    <property type="entry name" value="SANT/Myb"/>
</dbReference>
<comment type="caution">
    <text evidence="9">The sequence shown here is derived from an EMBL/GenBank/DDBJ whole genome shotgun (WGS) entry which is preliminary data.</text>
</comment>
<evidence type="ECO:0000256" key="6">
    <source>
        <dbReference type="SAM" id="Phobius"/>
    </source>
</evidence>
<dbReference type="AlphaFoldDB" id="A0A8S9N464"/>
<keyword evidence="5" id="KW-0539">Nucleus</keyword>
<dbReference type="Pfam" id="PF00249">
    <property type="entry name" value="Myb_DNA-binding"/>
    <property type="match status" value="1"/>
</dbReference>
<dbReference type="InterPro" id="IPR017930">
    <property type="entry name" value="Myb_dom"/>
</dbReference>
<dbReference type="SUPFAM" id="SSF46689">
    <property type="entry name" value="Homeodomain-like"/>
    <property type="match status" value="1"/>
</dbReference>
<dbReference type="GO" id="GO:0005634">
    <property type="term" value="C:nucleus"/>
    <property type="evidence" value="ECO:0007669"/>
    <property type="project" value="UniProtKB-SubCell"/>
</dbReference>
<keyword evidence="3" id="KW-0238">DNA-binding</keyword>
<feature type="domain" description="Myb-like" evidence="7">
    <location>
        <begin position="1"/>
        <end position="35"/>
    </location>
</feature>
<keyword evidence="6" id="KW-0472">Membrane</keyword>
<evidence type="ECO:0008006" key="11">
    <source>
        <dbReference type="Google" id="ProtNLM"/>
    </source>
</evidence>
<protein>
    <recommendedName>
        <fullName evidence="11">HTH myb-type domain-containing protein</fullName>
    </recommendedName>
</protein>
<reference evidence="9" key="1">
    <citation type="submission" date="2019-12" db="EMBL/GenBank/DDBJ databases">
        <title>Genome sequencing and annotation of Brassica cretica.</title>
        <authorList>
            <person name="Studholme D.J."/>
            <person name="Sarris P."/>
        </authorList>
    </citation>
    <scope>NUCLEOTIDE SEQUENCE</scope>
    <source>
        <strain evidence="9">PFS-109/04</strain>
        <tissue evidence="9">Leaf</tissue>
    </source>
</reference>
<dbReference type="PROSITE" id="PS50090">
    <property type="entry name" value="MYB_LIKE"/>
    <property type="match status" value="1"/>
</dbReference>
<dbReference type="EMBL" id="QGKX02002183">
    <property type="protein sequence ID" value="KAF3488257.1"/>
    <property type="molecule type" value="Genomic_DNA"/>
</dbReference>
<evidence type="ECO:0000313" key="10">
    <source>
        <dbReference type="Proteomes" id="UP000712600"/>
    </source>
</evidence>
<evidence type="ECO:0000256" key="5">
    <source>
        <dbReference type="ARBA" id="ARBA00023242"/>
    </source>
</evidence>
<proteinExistence type="predicted"/>
<feature type="transmembrane region" description="Helical" evidence="6">
    <location>
        <begin position="38"/>
        <end position="59"/>
    </location>
</feature>
<feature type="domain" description="HTH myb-type" evidence="8">
    <location>
        <begin position="1"/>
        <end position="39"/>
    </location>
</feature>
<keyword evidence="6" id="KW-1133">Transmembrane helix</keyword>
<name>A0A8S9N464_BRACR</name>
<dbReference type="PANTHER" id="PTHR45614">
    <property type="entry name" value="MYB PROTEIN-RELATED"/>
    <property type="match status" value="1"/>
</dbReference>
<dbReference type="GO" id="GO:0000978">
    <property type="term" value="F:RNA polymerase II cis-regulatory region sequence-specific DNA binding"/>
    <property type="evidence" value="ECO:0007669"/>
    <property type="project" value="TreeGrafter"/>
</dbReference>
<dbReference type="GO" id="GO:0000981">
    <property type="term" value="F:DNA-binding transcription factor activity, RNA polymerase II-specific"/>
    <property type="evidence" value="ECO:0007669"/>
    <property type="project" value="TreeGrafter"/>
</dbReference>
<evidence type="ECO:0000256" key="2">
    <source>
        <dbReference type="ARBA" id="ARBA00023015"/>
    </source>
</evidence>